<reference evidence="2 3" key="1">
    <citation type="submission" date="2014-09" db="EMBL/GenBank/DDBJ databases">
        <authorList>
            <person name="Ellenberger Sabrina"/>
        </authorList>
    </citation>
    <scope>NUCLEOTIDE SEQUENCE [LARGE SCALE GENOMIC DNA]</scope>
    <source>
        <strain evidence="2 3">CBS 412.66</strain>
    </source>
</reference>
<dbReference type="OrthoDB" id="2276091at2759"/>
<evidence type="ECO:0000256" key="1">
    <source>
        <dbReference type="SAM" id="MobiDB-lite"/>
    </source>
</evidence>
<evidence type="ECO:0000313" key="3">
    <source>
        <dbReference type="Proteomes" id="UP000054107"/>
    </source>
</evidence>
<accession>A0A0B7NT35</accession>
<protein>
    <submittedName>
        <fullName evidence="2">Uncharacterized protein</fullName>
    </submittedName>
</protein>
<feature type="compositionally biased region" description="Polar residues" evidence="1">
    <location>
        <begin position="321"/>
        <end position="332"/>
    </location>
</feature>
<evidence type="ECO:0000313" key="2">
    <source>
        <dbReference type="EMBL" id="CEP18680.1"/>
    </source>
</evidence>
<keyword evidence="3" id="KW-1185">Reference proteome</keyword>
<feature type="compositionally biased region" description="Polar residues" evidence="1">
    <location>
        <begin position="389"/>
        <end position="398"/>
    </location>
</feature>
<feature type="region of interest" description="Disordered" evidence="1">
    <location>
        <begin position="316"/>
        <end position="337"/>
    </location>
</feature>
<feature type="region of interest" description="Disordered" evidence="1">
    <location>
        <begin position="384"/>
        <end position="435"/>
    </location>
</feature>
<organism evidence="2 3">
    <name type="scientific">Parasitella parasitica</name>
    <dbReference type="NCBI Taxonomy" id="35722"/>
    <lineage>
        <taxon>Eukaryota</taxon>
        <taxon>Fungi</taxon>
        <taxon>Fungi incertae sedis</taxon>
        <taxon>Mucoromycota</taxon>
        <taxon>Mucoromycotina</taxon>
        <taxon>Mucoromycetes</taxon>
        <taxon>Mucorales</taxon>
        <taxon>Mucorineae</taxon>
        <taxon>Mucoraceae</taxon>
        <taxon>Parasitella</taxon>
    </lineage>
</organism>
<gene>
    <name evidence="2" type="primary">PARPA_12986.1 scaffold 45652</name>
</gene>
<sequence length="435" mass="49484">MTSAFSVMSLKRNRSTSTSKAHSGGSPEPVSKLSRLKSGLNIFSKISDAIAQHQQDSKFHSYTKRTSFIGILQYFRNDQDTKNKSRLRRKATYDSDGYYEYHHYQRKLNRQETHAQQAERNNHTMPAVQTRKLTSILIKQSDMASIKQQQKQEQPHLQYIDHPPLTKIGSRRSNATHVSASNVTINSEDLTAKEFADMAGIRILSEQDDANDNSNIKDQEKEEEQERYDADPDELVDIERKFSSGTSTDEDVHMHTVSTSKSYLDCLDEHHRLSIISYVSMQSYSTHSNKLKIWDSEFWLNPEEQHHYYYNSSRMSRSNSTATHRSAATLSSEPGAKKRLDLKPSTIAVVEPPILHELRSRNSVKKKADQNSHCVIKKGRFEIHLGDGNPTSGESSSILPAPIANDTTAISTNSSDSDQQIPNEGVLEWKRKRKD</sequence>
<feature type="compositionally biased region" description="Polar residues" evidence="1">
    <location>
        <begin position="405"/>
        <end position="422"/>
    </location>
</feature>
<feature type="region of interest" description="Disordered" evidence="1">
    <location>
        <begin position="1"/>
        <end position="32"/>
    </location>
</feature>
<dbReference type="Proteomes" id="UP000054107">
    <property type="component" value="Unassembled WGS sequence"/>
</dbReference>
<feature type="region of interest" description="Disordered" evidence="1">
    <location>
        <begin position="204"/>
        <end position="230"/>
    </location>
</feature>
<dbReference type="AlphaFoldDB" id="A0A0B7NT35"/>
<feature type="compositionally biased region" description="Acidic residues" evidence="1">
    <location>
        <begin position="221"/>
        <end position="230"/>
    </location>
</feature>
<name>A0A0B7NT35_9FUNG</name>
<proteinExistence type="predicted"/>
<dbReference type="EMBL" id="LN733872">
    <property type="protein sequence ID" value="CEP18680.1"/>
    <property type="molecule type" value="Genomic_DNA"/>
</dbReference>